<feature type="transmembrane region" description="Helical" evidence="1">
    <location>
        <begin position="677"/>
        <end position="697"/>
    </location>
</feature>
<protein>
    <submittedName>
        <fullName evidence="2">SAM-dependent methyltransferase</fullName>
    </submittedName>
</protein>
<reference evidence="2 3" key="1">
    <citation type="journal article" date="2018" name="ISME J.">
        <title>Endosymbiont genomes yield clues of tubeworm success.</title>
        <authorList>
            <person name="Li Y."/>
            <person name="Liles M.R."/>
            <person name="Halanych K.M."/>
        </authorList>
    </citation>
    <scope>NUCLEOTIDE SEQUENCE [LARGE SCALE GENOMIC DNA]</scope>
    <source>
        <strain evidence="2">A1462</strain>
    </source>
</reference>
<name>A0A370DF04_9GAMM</name>
<gene>
    <name evidence="2" type="ORF">DIZ78_13330</name>
</gene>
<keyword evidence="1" id="KW-1133">Transmembrane helix</keyword>
<dbReference type="SUPFAM" id="SSF103473">
    <property type="entry name" value="MFS general substrate transporter"/>
    <property type="match status" value="1"/>
</dbReference>
<keyword evidence="1" id="KW-0812">Transmembrane</keyword>
<comment type="caution">
    <text evidence="2">The sequence shown here is derived from an EMBL/GenBank/DDBJ whole genome shotgun (WGS) entry which is preliminary data.</text>
</comment>
<feature type="transmembrane region" description="Helical" evidence="1">
    <location>
        <begin position="650"/>
        <end position="671"/>
    </location>
</feature>
<keyword evidence="2" id="KW-0808">Transferase</keyword>
<feature type="transmembrane region" description="Helical" evidence="1">
    <location>
        <begin position="581"/>
        <end position="603"/>
    </location>
</feature>
<accession>A0A370DF04</accession>
<dbReference type="SUPFAM" id="SSF53335">
    <property type="entry name" value="S-adenosyl-L-methionine-dependent methyltransferases"/>
    <property type="match status" value="1"/>
</dbReference>
<proteinExistence type="predicted"/>
<feature type="transmembrane region" description="Helical" evidence="1">
    <location>
        <begin position="514"/>
        <end position="536"/>
    </location>
</feature>
<feature type="transmembrane region" description="Helical" evidence="1">
    <location>
        <begin position="89"/>
        <end position="106"/>
    </location>
</feature>
<dbReference type="GO" id="GO:0032259">
    <property type="term" value="P:methylation"/>
    <property type="evidence" value="ECO:0007669"/>
    <property type="project" value="UniProtKB-KW"/>
</dbReference>
<evidence type="ECO:0000313" key="3">
    <source>
        <dbReference type="Proteomes" id="UP000254771"/>
    </source>
</evidence>
<keyword evidence="3" id="KW-1185">Reference proteome</keyword>
<evidence type="ECO:0000256" key="1">
    <source>
        <dbReference type="SAM" id="Phobius"/>
    </source>
</evidence>
<dbReference type="EMBL" id="QFXE01000018">
    <property type="protein sequence ID" value="RDH83505.1"/>
    <property type="molecule type" value="Genomic_DNA"/>
</dbReference>
<feature type="transmembrane region" description="Helical" evidence="1">
    <location>
        <begin position="36"/>
        <end position="57"/>
    </location>
</feature>
<dbReference type="AlphaFoldDB" id="A0A370DF04"/>
<dbReference type="InterPro" id="IPR036259">
    <property type="entry name" value="MFS_trans_sf"/>
</dbReference>
<organism evidence="2 3">
    <name type="scientific">endosymbiont of Escarpia spicata</name>
    <dbReference type="NCBI Taxonomy" id="2200908"/>
    <lineage>
        <taxon>Bacteria</taxon>
        <taxon>Pseudomonadati</taxon>
        <taxon>Pseudomonadota</taxon>
        <taxon>Gammaproteobacteria</taxon>
        <taxon>sulfur-oxidizing symbionts</taxon>
    </lineage>
</organism>
<keyword evidence="2" id="KW-0489">Methyltransferase</keyword>
<evidence type="ECO:0000313" key="2">
    <source>
        <dbReference type="EMBL" id="RDH83505.1"/>
    </source>
</evidence>
<dbReference type="Proteomes" id="UP000254771">
    <property type="component" value="Unassembled WGS sequence"/>
</dbReference>
<feature type="transmembrane region" description="Helical" evidence="1">
    <location>
        <begin position="12"/>
        <end position="29"/>
    </location>
</feature>
<dbReference type="GO" id="GO:0008168">
    <property type="term" value="F:methyltransferase activity"/>
    <property type="evidence" value="ECO:0007669"/>
    <property type="project" value="UniProtKB-KW"/>
</dbReference>
<sequence>MAVSVIELSATAHSIFFAANAICLSFIKFNQQIPKIYAFDLSGAGLGALGVIIALYLLKPSHVLQLIAVAGLLASVVAAFESRIEQRKRVAVILLALMLLPEQWLVPNMSEYKALNQTLRISGTMVKEEHSSPLGLVTLLESRKIPLRLAPGMSLNSSVEPPPQFGLFVDGDGPGAITRYDGNRESLVYLDYLVSALPYHLREIGKVLIMGMGGGSDILQAEFFGADQIDAVEVNPQIASLFQHAYGSFSGWSLLQEKIRIHISDARGFVAGSREQYDLIQLSLLDSAAASSAGLYALNESYLYTREGIKAYLDHLREGGLLSITRWVKLPPKGGLKLFATAVEALRLSGVSNPGDQLVMIRGWNTTALVIKNGPFTEQEIRQLISFCDARSFDLVFYPGITPEQINTYNILQEPYYYQGVTALLGDEPARFISDYKFDIRPATDDRPYFFHFFKWSTLPEILRLYRQGGVTLLDLGYPVLILTLLQALFASLVLILLPLWFLKREKRKIEKNYPWKVVTYFTAIGLAFLFIEIAFIQKFTLFLAHPIYAVAVVLCGFLVFSGIGSHYAGRLLEQGRNRPLPPVILTLGIIALGYLWLLPPLFTWLAALPDVAKVVITLILIAPLAFCMGMPFPLGLAHVAGYAPHLLPWAWGVNGCASLISAILATLLAIHLGFTWVILLAVLLYSLAALLELHVVPWGQTIIRRKVN</sequence>
<feature type="transmembrane region" description="Helical" evidence="1">
    <location>
        <begin position="548"/>
        <end position="569"/>
    </location>
</feature>
<feature type="transmembrane region" description="Helical" evidence="1">
    <location>
        <begin position="476"/>
        <end position="502"/>
    </location>
</feature>
<feature type="transmembrane region" description="Helical" evidence="1">
    <location>
        <begin position="63"/>
        <end position="80"/>
    </location>
</feature>
<dbReference type="InterPro" id="IPR029063">
    <property type="entry name" value="SAM-dependent_MTases_sf"/>
</dbReference>
<feature type="transmembrane region" description="Helical" evidence="1">
    <location>
        <begin position="615"/>
        <end position="638"/>
    </location>
</feature>
<dbReference type="Gene3D" id="3.40.50.150">
    <property type="entry name" value="Vaccinia Virus protein VP39"/>
    <property type="match status" value="1"/>
</dbReference>
<keyword evidence="1" id="KW-0472">Membrane</keyword>